<evidence type="ECO:0000256" key="2">
    <source>
        <dbReference type="ARBA" id="ARBA00008226"/>
    </source>
</evidence>
<evidence type="ECO:0000256" key="7">
    <source>
        <dbReference type="ARBA" id="ARBA00022840"/>
    </source>
</evidence>
<keyword evidence="9 11" id="KW-0030">Aminoacyl-tRNA synthetase</keyword>
<dbReference type="EMBL" id="BAAAEN010000003">
    <property type="protein sequence ID" value="GAA0496860.1"/>
    <property type="molecule type" value="Genomic_DNA"/>
</dbReference>
<dbReference type="GO" id="GO:0016874">
    <property type="term" value="F:ligase activity"/>
    <property type="evidence" value="ECO:0007669"/>
    <property type="project" value="UniProtKB-KW"/>
</dbReference>
<evidence type="ECO:0000256" key="8">
    <source>
        <dbReference type="ARBA" id="ARBA00022917"/>
    </source>
</evidence>
<keyword evidence="8 11" id="KW-0648">Protein biosynthesis</keyword>
<keyword evidence="14" id="KW-1185">Reference proteome</keyword>
<evidence type="ECO:0000313" key="14">
    <source>
        <dbReference type="Proteomes" id="UP001501706"/>
    </source>
</evidence>
<reference evidence="13 14" key="1">
    <citation type="journal article" date="2019" name="Int. J. Syst. Evol. Microbiol.">
        <title>The Global Catalogue of Microorganisms (GCM) 10K type strain sequencing project: providing services to taxonomists for standard genome sequencing and annotation.</title>
        <authorList>
            <consortium name="The Broad Institute Genomics Platform"/>
            <consortium name="The Broad Institute Genome Sequencing Center for Infectious Disease"/>
            <person name="Wu L."/>
            <person name="Ma J."/>
        </authorList>
    </citation>
    <scope>NUCLEOTIDE SEQUENCE [LARGE SCALE GENOMIC DNA]</scope>
    <source>
        <strain evidence="13 14">JCM 14330</strain>
    </source>
</reference>
<evidence type="ECO:0000256" key="11">
    <source>
        <dbReference type="HAMAP-Rule" id="MF_00255"/>
    </source>
</evidence>
<evidence type="ECO:0000256" key="9">
    <source>
        <dbReference type="ARBA" id="ARBA00023146"/>
    </source>
</evidence>
<organism evidence="13 14">
    <name type="scientific">Pigmentiphaga daeguensis</name>
    <dbReference type="NCBI Taxonomy" id="414049"/>
    <lineage>
        <taxon>Bacteria</taxon>
        <taxon>Pseudomonadati</taxon>
        <taxon>Pseudomonadota</taxon>
        <taxon>Betaproteobacteria</taxon>
        <taxon>Burkholderiales</taxon>
        <taxon>Alcaligenaceae</taxon>
        <taxon>Pigmentiphaga</taxon>
    </lineage>
</organism>
<dbReference type="PRINTS" id="PR01045">
    <property type="entry name" value="TRNASYNTHGB"/>
</dbReference>
<feature type="domain" description="DALR anticodon binding" evidence="12">
    <location>
        <begin position="601"/>
        <end position="701"/>
    </location>
</feature>
<protein>
    <recommendedName>
        <fullName evidence="11">Glycine--tRNA ligase beta subunit</fullName>
        <ecNumber evidence="11">6.1.1.14</ecNumber>
    </recommendedName>
    <alternativeName>
        <fullName evidence="11">Glycyl-tRNA synthetase beta subunit</fullName>
        <shortName evidence="11">GlyRS</shortName>
    </alternativeName>
</protein>
<keyword evidence="4 11" id="KW-0963">Cytoplasm</keyword>
<dbReference type="NCBIfam" id="TIGR00211">
    <property type="entry name" value="glyS"/>
    <property type="match status" value="1"/>
</dbReference>
<evidence type="ECO:0000256" key="4">
    <source>
        <dbReference type="ARBA" id="ARBA00022490"/>
    </source>
</evidence>
<comment type="subcellular location">
    <subcellularLocation>
        <location evidence="1 11">Cytoplasm</location>
    </subcellularLocation>
</comment>
<dbReference type="InterPro" id="IPR015944">
    <property type="entry name" value="Gly-tRNA-synth_bsu"/>
</dbReference>
<evidence type="ECO:0000256" key="1">
    <source>
        <dbReference type="ARBA" id="ARBA00004496"/>
    </source>
</evidence>
<comment type="catalytic activity">
    <reaction evidence="10 11">
        <text>tRNA(Gly) + glycine + ATP = glycyl-tRNA(Gly) + AMP + diphosphate</text>
        <dbReference type="Rhea" id="RHEA:16013"/>
        <dbReference type="Rhea" id="RHEA-COMP:9664"/>
        <dbReference type="Rhea" id="RHEA-COMP:9683"/>
        <dbReference type="ChEBI" id="CHEBI:30616"/>
        <dbReference type="ChEBI" id="CHEBI:33019"/>
        <dbReference type="ChEBI" id="CHEBI:57305"/>
        <dbReference type="ChEBI" id="CHEBI:78442"/>
        <dbReference type="ChEBI" id="CHEBI:78522"/>
        <dbReference type="ChEBI" id="CHEBI:456215"/>
        <dbReference type="EC" id="6.1.1.14"/>
    </reaction>
</comment>
<evidence type="ECO:0000256" key="6">
    <source>
        <dbReference type="ARBA" id="ARBA00022741"/>
    </source>
</evidence>
<keyword evidence="5 11" id="KW-0436">Ligase</keyword>
<accession>A0ABN1BHL2</accession>
<keyword evidence="7 11" id="KW-0067">ATP-binding</keyword>
<dbReference type="InterPro" id="IPR008909">
    <property type="entry name" value="DALR_anticod-bd"/>
</dbReference>
<dbReference type="PANTHER" id="PTHR30075:SF2">
    <property type="entry name" value="GLYCINE--TRNA LIGASE, CHLOROPLASTIC_MITOCHONDRIAL 2"/>
    <property type="match status" value="1"/>
</dbReference>
<proteinExistence type="inferred from homology"/>
<keyword evidence="6 11" id="KW-0547">Nucleotide-binding</keyword>
<gene>
    <name evidence="11 13" type="primary">glyS</name>
    <name evidence="13" type="ORF">GCM10009097_11270</name>
</gene>
<name>A0ABN1BHL2_9BURK</name>
<comment type="caution">
    <text evidence="13">The sequence shown here is derived from an EMBL/GenBank/DDBJ whole genome shotgun (WGS) entry which is preliminary data.</text>
</comment>
<dbReference type="Proteomes" id="UP001501706">
    <property type="component" value="Unassembled WGS sequence"/>
</dbReference>
<dbReference type="RefSeq" id="WP_279820913.1">
    <property type="nucleotide sequence ID" value="NZ_BAAAEN010000003.1"/>
</dbReference>
<dbReference type="PROSITE" id="PS50861">
    <property type="entry name" value="AA_TRNA_LIGASE_II_GLYAB"/>
    <property type="match status" value="1"/>
</dbReference>
<evidence type="ECO:0000256" key="3">
    <source>
        <dbReference type="ARBA" id="ARBA00011209"/>
    </source>
</evidence>
<sequence>MPAAQPLLLELFTEELPPKALNRLGQAFAEGIAAGLKSRGLLAEGSTATAYATPRRLAVRLSAVLPQAADSEFSEKLMPVSVGLDATGQPTPALLKKLAAKGLEGVDVSGLARESDGKNEQLVYRGIAKGAALAPALQAALEDTLGKLPIPKVMSYQLADGVTTVRFVRPAHGLVALHGDTVVDISALGLRAGRNTRGHRFQSQATIELPSADAYEALLHEPGRVIASFEQRRAAIERQLRDQAARLQSSLGDEADVASLLDEVCALVEYPTVYVGEFESEFLAVPQECLILTMRLNQKYFPLFDAATGKLTHRFLIVSNMALANPSNIVEGNQRVVRPRLADARFFFETDKKVPLAQRVEQLATVVYHNKLGTQLERAQRVRALARWVAGAIGADPERADRAALLAKADLVTGMVGEFPELQGVMGAYYAAADGEAPDVVEAIRQQYRIRLDRPVDADGATAAALFVAERAETLLGIWSIGLVPTGDKDPYGLRRAALGLISAFEQLDAGGRLPADGSGLTLDGLLARAAETFATPPTAAQIDEVRAFVFERYRNQLAGQFDRAAVDAVVAVTPPLAQVPARVRAVVAFSALPEAAALAAANKRIGNLLKKVEGEPGAVDEALLKEPAEQALAQAVRTLRPQAEGKFAQGDFGGALTVLSQAREPVDAFFADVMVMAEDPAVRANRLALLAELHRTMNHVADLSRLATA</sequence>
<comment type="similarity">
    <text evidence="2 11">Belongs to the class-II aminoacyl-tRNA synthetase family.</text>
</comment>
<dbReference type="HAMAP" id="MF_00255">
    <property type="entry name" value="Gly_tRNA_synth_beta"/>
    <property type="match status" value="1"/>
</dbReference>
<dbReference type="SUPFAM" id="SSF109604">
    <property type="entry name" value="HD-domain/PDEase-like"/>
    <property type="match status" value="1"/>
</dbReference>
<dbReference type="Pfam" id="PF05746">
    <property type="entry name" value="DALR_1"/>
    <property type="match status" value="1"/>
</dbReference>
<dbReference type="PANTHER" id="PTHR30075">
    <property type="entry name" value="GLYCYL-TRNA SYNTHETASE"/>
    <property type="match status" value="1"/>
</dbReference>
<evidence type="ECO:0000313" key="13">
    <source>
        <dbReference type="EMBL" id="GAA0496860.1"/>
    </source>
</evidence>
<evidence type="ECO:0000256" key="10">
    <source>
        <dbReference type="ARBA" id="ARBA00047937"/>
    </source>
</evidence>
<dbReference type="Pfam" id="PF02092">
    <property type="entry name" value="tRNA_synt_2f"/>
    <property type="match status" value="1"/>
</dbReference>
<dbReference type="EC" id="6.1.1.14" evidence="11"/>
<comment type="subunit">
    <text evidence="3 11">Tetramer of two alpha and two beta subunits.</text>
</comment>
<dbReference type="InterPro" id="IPR006194">
    <property type="entry name" value="Gly-tRNA-synth_heterodimer"/>
</dbReference>
<evidence type="ECO:0000259" key="12">
    <source>
        <dbReference type="Pfam" id="PF05746"/>
    </source>
</evidence>
<evidence type="ECO:0000256" key="5">
    <source>
        <dbReference type="ARBA" id="ARBA00022598"/>
    </source>
</evidence>